<dbReference type="PaxDb" id="4081-Solyc05g043230.1.1"/>
<sequence>MEFVNNVLVDNPDVEVEEETHIQQYEVLEDDDILKDKRGNNYIFEPPSTVDVALVGTVSAKISFADTLKDPQAGEEVNDEVDQRTDEDASKEVIGDVVEIRTKKTEQSSSVQDIFDKSQHNIPLQKDVPVNIDTSNSTTSTSISDETQEAIGVLIAGIHSFVCSTI</sequence>
<dbReference type="HOGENOM" id="CLU_1605569_0_0_1"/>
<accession>K4C0K5</accession>
<protein>
    <submittedName>
        <fullName evidence="3">Uncharacterized protein</fullName>
    </submittedName>
</protein>
<dbReference type="Proteomes" id="UP000004994">
    <property type="component" value="Chromosome 5"/>
</dbReference>
<proteinExistence type="inferred from homology"/>
<reference evidence="3" key="2">
    <citation type="submission" date="2015-06" db="UniProtKB">
        <authorList>
            <consortium name="EnsemblPlants"/>
        </authorList>
    </citation>
    <scope>IDENTIFICATION</scope>
    <source>
        <strain evidence="3">cv. Heinz 1706</strain>
    </source>
</reference>
<organism evidence="3">
    <name type="scientific">Solanum lycopersicum</name>
    <name type="common">Tomato</name>
    <name type="synonym">Lycopersicon esculentum</name>
    <dbReference type="NCBI Taxonomy" id="4081"/>
    <lineage>
        <taxon>Eukaryota</taxon>
        <taxon>Viridiplantae</taxon>
        <taxon>Streptophyta</taxon>
        <taxon>Embryophyta</taxon>
        <taxon>Tracheophyta</taxon>
        <taxon>Spermatophyta</taxon>
        <taxon>Magnoliopsida</taxon>
        <taxon>eudicotyledons</taxon>
        <taxon>Gunneridae</taxon>
        <taxon>Pentapetalae</taxon>
        <taxon>asterids</taxon>
        <taxon>lamiids</taxon>
        <taxon>Solanales</taxon>
        <taxon>Solanaceae</taxon>
        <taxon>Solanoideae</taxon>
        <taxon>Solaneae</taxon>
        <taxon>Solanum</taxon>
        <taxon>Solanum subgen. Lycopersicon</taxon>
    </lineage>
</organism>
<dbReference type="GO" id="GO:0007165">
    <property type="term" value="P:signal transduction"/>
    <property type="evidence" value="ECO:0007669"/>
    <property type="project" value="InterPro"/>
</dbReference>
<dbReference type="Gramene" id="Solyc05g043230.1.1">
    <property type="protein sequence ID" value="Solyc05g043230.1.1"/>
    <property type="gene ID" value="Solyc05g043230.1"/>
</dbReference>
<feature type="compositionally biased region" description="Basic and acidic residues" evidence="2">
    <location>
        <begin position="81"/>
        <end position="90"/>
    </location>
</feature>
<dbReference type="InParanoid" id="K4C0K5"/>
<evidence type="ECO:0000313" key="3">
    <source>
        <dbReference type="EnsemblPlants" id="Solyc05g043230.1.1"/>
    </source>
</evidence>
<evidence type="ECO:0000256" key="2">
    <source>
        <dbReference type="SAM" id="MobiDB-lite"/>
    </source>
</evidence>
<name>K4C0K5_SOLLC</name>
<dbReference type="EnsemblPlants" id="Solyc05g043230.1.1">
    <property type="protein sequence ID" value="Solyc05g043230.1.1"/>
    <property type="gene ID" value="Solyc05g043230.1"/>
</dbReference>
<dbReference type="InterPro" id="IPR008466">
    <property type="entry name" value="PPP1R1A/B/C"/>
</dbReference>
<evidence type="ECO:0000313" key="4">
    <source>
        <dbReference type="Proteomes" id="UP000004994"/>
    </source>
</evidence>
<comment type="similarity">
    <text evidence="1">Belongs to the protein phosphatase inhibitor 1 family.</text>
</comment>
<dbReference type="AlphaFoldDB" id="K4C0K5"/>
<keyword evidence="4" id="KW-1185">Reference proteome</keyword>
<reference evidence="3" key="1">
    <citation type="journal article" date="2012" name="Nature">
        <title>The tomato genome sequence provides insights into fleshy fruit evolution.</title>
        <authorList>
            <consortium name="Tomato Genome Consortium"/>
        </authorList>
    </citation>
    <scope>NUCLEOTIDE SEQUENCE [LARGE SCALE GENOMIC DNA]</scope>
    <source>
        <strain evidence="3">cv. Heinz 1706</strain>
    </source>
</reference>
<dbReference type="Pfam" id="PF05395">
    <property type="entry name" value="DARPP-32"/>
    <property type="match status" value="1"/>
</dbReference>
<feature type="region of interest" description="Disordered" evidence="2">
    <location>
        <begin position="71"/>
        <end position="90"/>
    </location>
</feature>
<evidence type="ECO:0000256" key="1">
    <source>
        <dbReference type="ARBA" id="ARBA00007775"/>
    </source>
</evidence>
<dbReference type="GO" id="GO:0004864">
    <property type="term" value="F:protein phosphatase inhibitor activity"/>
    <property type="evidence" value="ECO:0007669"/>
    <property type="project" value="InterPro"/>
</dbReference>